<protein>
    <submittedName>
        <fullName evidence="1">Uncharacterized protein</fullName>
    </submittedName>
</protein>
<evidence type="ECO:0000313" key="1">
    <source>
        <dbReference type="EMBL" id="MBW90125.1"/>
    </source>
</evidence>
<reference evidence="1" key="1">
    <citation type="submission" date="2018-02" db="EMBL/GenBank/DDBJ databases">
        <title>Rhizophora mucronata_Transcriptome.</title>
        <authorList>
            <person name="Meera S.P."/>
            <person name="Sreeshan A."/>
            <person name="Augustine A."/>
        </authorList>
    </citation>
    <scope>NUCLEOTIDE SEQUENCE</scope>
    <source>
        <tissue evidence="1">Leaf</tissue>
    </source>
</reference>
<dbReference type="EMBL" id="GGEC01009642">
    <property type="protein sequence ID" value="MBW90125.1"/>
    <property type="molecule type" value="Transcribed_RNA"/>
</dbReference>
<proteinExistence type="predicted"/>
<name>A0A2P2J9F7_RHIMU</name>
<organism evidence="1">
    <name type="scientific">Rhizophora mucronata</name>
    <name type="common">Asiatic mangrove</name>
    <dbReference type="NCBI Taxonomy" id="61149"/>
    <lineage>
        <taxon>Eukaryota</taxon>
        <taxon>Viridiplantae</taxon>
        <taxon>Streptophyta</taxon>
        <taxon>Embryophyta</taxon>
        <taxon>Tracheophyta</taxon>
        <taxon>Spermatophyta</taxon>
        <taxon>Magnoliopsida</taxon>
        <taxon>eudicotyledons</taxon>
        <taxon>Gunneridae</taxon>
        <taxon>Pentapetalae</taxon>
        <taxon>rosids</taxon>
        <taxon>fabids</taxon>
        <taxon>Malpighiales</taxon>
        <taxon>Rhizophoraceae</taxon>
        <taxon>Rhizophora</taxon>
    </lineage>
</organism>
<dbReference type="AlphaFoldDB" id="A0A2P2J9F7"/>
<sequence length="45" mass="4923">MIARSFGSDSNRFPLTFSDSSFFSVNRATEDGSKLSKSSLTQQST</sequence>
<accession>A0A2P2J9F7</accession>